<dbReference type="EMBL" id="UOFU01000054">
    <property type="protein sequence ID" value="VAW94707.1"/>
    <property type="molecule type" value="Genomic_DNA"/>
</dbReference>
<evidence type="ECO:0000313" key="2">
    <source>
        <dbReference type="EMBL" id="VAW94707.1"/>
    </source>
</evidence>
<reference evidence="2" key="1">
    <citation type="submission" date="2018-06" db="EMBL/GenBank/DDBJ databases">
        <authorList>
            <person name="Zhirakovskaya E."/>
        </authorList>
    </citation>
    <scope>NUCLEOTIDE SEQUENCE</scope>
</reference>
<gene>
    <name evidence="2" type="ORF">MNBD_GAMMA20-203</name>
</gene>
<protein>
    <recommendedName>
        <fullName evidence="1">Hemerythrin-like domain-containing protein</fullName>
    </recommendedName>
</protein>
<dbReference type="Gene3D" id="1.20.120.520">
    <property type="entry name" value="nmb1532 protein domain like"/>
    <property type="match status" value="1"/>
</dbReference>
<proteinExistence type="predicted"/>
<dbReference type="Pfam" id="PF01814">
    <property type="entry name" value="Hemerythrin"/>
    <property type="match status" value="1"/>
</dbReference>
<evidence type="ECO:0000259" key="1">
    <source>
        <dbReference type="Pfam" id="PF01814"/>
    </source>
</evidence>
<organism evidence="2">
    <name type="scientific">hydrothermal vent metagenome</name>
    <dbReference type="NCBI Taxonomy" id="652676"/>
    <lineage>
        <taxon>unclassified sequences</taxon>
        <taxon>metagenomes</taxon>
        <taxon>ecological metagenomes</taxon>
    </lineage>
</organism>
<sequence length="160" mass="18009">MKRSPELIPLSKEHHESLVLAKKCQRIAAAGKHGDIELLCQQIVRTFSGKWEQHFRSEETGIFLLAEAHGGEMAILCGQLREEHDRLREIHRAMKGGDCSGLNAFGELLQTHTRKEERELFPLLEASFSDEQLLLATAKHKKQKGDATNVIKLSLTSCLL</sequence>
<feature type="domain" description="Hemerythrin-like" evidence="1">
    <location>
        <begin position="11"/>
        <end position="124"/>
    </location>
</feature>
<name>A0A3B1A558_9ZZZZ</name>
<accession>A0A3B1A558</accession>
<dbReference type="InterPro" id="IPR012312">
    <property type="entry name" value="Hemerythrin-like"/>
</dbReference>
<dbReference type="AlphaFoldDB" id="A0A3B1A558"/>